<dbReference type="Proteomes" id="UP000002668">
    <property type="component" value="Genome"/>
</dbReference>
<dbReference type="HOGENOM" id="CLU_2942204_0_0_1"/>
<keyword evidence="3" id="KW-1185">Reference proteome</keyword>
<dbReference type="EMBL" id="FP929135">
    <property type="protein sequence ID" value="CBX99195.1"/>
    <property type="molecule type" value="Genomic_DNA"/>
</dbReference>
<feature type="region of interest" description="Disordered" evidence="1">
    <location>
        <begin position="38"/>
        <end position="60"/>
    </location>
</feature>
<name>E5A6F0_LEPMJ</name>
<evidence type="ECO:0000313" key="3">
    <source>
        <dbReference type="Proteomes" id="UP000002668"/>
    </source>
</evidence>
<dbReference type="InParanoid" id="E5A6F0"/>
<protein>
    <submittedName>
        <fullName evidence="2">Uncharacterized protein</fullName>
    </submittedName>
</protein>
<gene>
    <name evidence="2" type="ORF">LEMA_uP084340.1</name>
</gene>
<dbReference type="AlphaFoldDB" id="E5A6F0"/>
<proteinExistence type="predicted"/>
<reference evidence="3" key="1">
    <citation type="journal article" date="2011" name="Nat. Commun.">
        <title>Effector diversification within compartments of the Leptosphaeria maculans genome affected by Repeat-Induced Point mutations.</title>
        <authorList>
            <person name="Rouxel T."/>
            <person name="Grandaubert J."/>
            <person name="Hane J.K."/>
            <person name="Hoede C."/>
            <person name="van de Wouw A.P."/>
            <person name="Couloux A."/>
            <person name="Dominguez V."/>
            <person name="Anthouard V."/>
            <person name="Bally P."/>
            <person name="Bourras S."/>
            <person name="Cozijnsen A.J."/>
            <person name="Ciuffetti L.M."/>
            <person name="Degrave A."/>
            <person name="Dilmaghani A."/>
            <person name="Duret L."/>
            <person name="Fudal I."/>
            <person name="Goodwin S.B."/>
            <person name="Gout L."/>
            <person name="Glaser N."/>
            <person name="Linglin J."/>
            <person name="Kema G.H.J."/>
            <person name="Lapalu N."/>
            <person name="Lawrence C.B."/>
            <person name="May K."/>
            <person name="Meyer M."/>
            <person name="Ollivier B."/>
            <person name="Poulain J."/>
            <person name="Schoch C.L."/>
            <person name="Simon A."/>
            <person name="Spatafora J.W."/>
            <person name="Stachowiak A."/>
            <person name="Turgeon B.G."/>
            <person name="Tyler B.M."/>
            <person name="Vincent D."/>
            <person name="Weissenbach J."/>
            <person name="Amselem J."/>
            <person name="Quesneville H."/>
            <person name="Oliver R.P."/>
            <person name="Wincker P."/>
            <person name="Balesdent M.-H."/>
            <person name="Howlett B.J."/>
        </authorList>
    </citation>
    <scope>NUCLEOTIDE SEQUENCE [LARGE SCALE GENOMIC DNA]</scope>
    <source>
        <strain evidence="3">JN3 / isolate v23.1.3 / race Av1-4-5-6-7-8</strain>
    </source>
</reference>
<evidence type="ECO:0000256" key="1">
    <source>
        <dbReference type="SAM" id="MobiDB-lite"/>
    </source>
</evidence>
<dbReference type="VEuPathDB" id="FungiDB:LEMA_uP084340.1"/>
<evidence type="ECO:0000313" key="2">
    <source>
        <dbReference type="EMBL" id="CBX99195.1"/>
    </source>
</evidence>
<organism evidence="2 3">
    <name type="scientific">Leptosphaeria maculans (strain JN3 / isolate v23.1.3 / race Av1-4-5-6-7-8)</name>
    <name type="common">Blackleg fungus</name>
    <name type="synonym">Phoma lingam</name>
    <dbReference type="NCBI Taxonomy" id="985895"/>
    <lineage>
        <taxon>Eukaryota</taxon>
        <taxon>Fungi</taxon>
        <taxon>Dikarya</taxon>
        <taxon>Ascomycota</taxon>
        <taxon>Pezizomycotina</taxon>
        <taxon>Dothideomycetes</taxon>
        <taxon>Pleosporomycetidae</taxon>
        <taxon>Pleosporales</taxon>
        <taxon>Pleosporineae</taxon>
        <taxon>Leptosphaeriaceae</taxon>
        <taxon>Plenodomus</taxon>
        <taxon>Plenodomus lingam/Leptosphaeria maculans species complex</taxon>
    </lineage>
</organism>
<sequence length="60" mass="6767">MQTSIPDPCPTNSDPKTNTQLYNISSVVYTYHTRSSFPDSRPIPIRNPMLQSPDHFAVTT</sequence>
<accession>E5A6F0</accession>